<dbReference type="Pfam" id="PF00069">
    <property type="entry name" value="Pkinase"/>
    <property type="match status" value="1"/>
</dbReference>
<evidence type="ECO:0000259" key="10">
    <source>
        <dbReference type="PROSITE" id="PS50011"/>
    </source>
</evidence>
<evidence type="ECO:0000256" key="7">
    <source>
        <dbReference type="ARBA" id="ARBA00047899"/>
    </source>
</evidence>
<gene>
    <name evidence="11" type="primary">g1549</name>
    <name evidence="11" type="ORF">VP750_LOCUS1325</name>
</gene>
<dbReference type="PANTHER" id="PTHR22967:SF57">
    <property type="entry name" value="AUXILIN, ISOFORM A-RELATED"/>
    <property type="match status" value="1"/>
</dbReference>
<dbReference type="Gene3D" id="1.10.510.10">
    <property type="entry name" value="Transferase(Phosphotransferase) domain 1"/>
    <property type="match status" value="1"/>
</dbReference>
<feature type="domain" description="Protein kinase" evidence="10">
    <location>
        <begin position="1"/>
        <end position="99"/>
    </location>
</feature>
<keyword evidence="6" id="KW-0067">ATP-binding</keyword>
<dbReference type="InterPro" id="IPR000719">
    <property type="entry name" value="Prot_kinase_dom"/>
</dbReference>
<dbReference type="PROSITE" id="PS50011">
    <property type="entry name" value="PROTEIN_KINASE_DOM"/>
    <property type="match status" value="1"/>
</dbReference>
<dbReference type="PANTHER" id="PTHR22967">
    <property type="entry name" value="SERINE/THREONINE PROTEIN KINASE"/>
    <property type="match status" value="1"/>
</dbReference>
<keyword evidence="9" id="KW-1133">Transmembrane helix</keyword>
<dbReference type="InterPro" id="IPR011009">
    <property type="entry name" value="Kinase-like_dom_sf"/>
</dbReference>
<keyword evidence="5" id="KW-0418">Kinase</keyword>
<proteinExistence type="predicted"/>
<dbReference type="EMBL" id="CAXHTA020000002">
    <property type="protein sequence ID" value="CAL5219666.1"/>
    <property type="molecule type" value="Genomic_DNA"/>
</dbReference>
<dbReference type="SUPFAM" id="SSF56112">
    <property type="entry name" value="Protein kinase-like (PK-like)"/>
    <property type="match status" value="1"/>
</dbReference>
<accession>A0ABP1FL77</accession>
<evidence type="ECO:0000256" key="9">
    <source>
        <dbReference type="SAM" id="Phobius"/>
    </source>
</evidence>
<evidence type="ECO:0000256" key="6">
    <source>
        <dbReference type="ARBA" id="ARBA00022840"/>
    </source>
</evidence>
<keyword evidence="9" id="KW-0812">Transmembrane</keyword>
<feature type="transmembrane region" description="Helical" evidence="9">
    <location>
        <begin position="63"/>
        <end position="85"/>
    </location>
</feature>
<evidence type="ECO:0000256" key="1">
    <source>
        <dbReference type="ARBA" id="ARBA00012513"/>
    </source>
</evidence>
<comment type="caution">
    <text evidence="11">The sequence shown here is derived from an EMBL/GenBank/DDBJ whole genome shotgun (WGS) entry which is preliminary data.</text>
</comment>
<sequence length="193" mass="21208">MVAEEEVRKYTTPAYRPPEMFDLYSREHIGREADIWSLGVLLFYLCFQTLPFEGDCKLQVSRWLFAAVLTPVARSVIALAVNTWANYMPLMPAIKSTFFTVPASSNSIWWGLGHGGLGTERLGQAHQLHVTTQLPASGLNSGADQLSPQKERINALSAGDVEHSSRSSTLSMRTGKQASMAVANVCSMEITSQ</sequence>
<evidence type="ECO:0000256" key="5">
    <source>
        <dbReference type="ARBA" id="ARBA00022777"/>
    </source>
</evidence>
<evidence type="ECO:0000256" key="8">
    <source>
        <dbReference type="ARBA" id="ARBA00048679"/>
    </source>
</evidence>
<comment type="catalytic activity">
    <reaction evidence="8">
        <text>L-seryl-[protein] + ATP = O-phospho-L-seryl-[protein] + ADP + H(+)</text>
        <dbReference type="Rhea" id="RHEA:17989"/>
        <dbReference type="Rhea" id="RHEA-COMP:9863"/>
        <dbReference type="Rhea" id="RHEA-COMP:11604"/>
        <dbReference type="ChEBI" id="CHEBI:15378"/>
        <dbReference type="ChEBI" id="CHEBI:29999"/>
        <dbReference type="ChEBI" id="CHEBI:30616"/>
        <dbReference type="ChEBI" id="CHEBI:83421"/>
        <dbReference type="ChEBI" id="CHEBI:456216"/>
        <dbReference type="EC" id="2.7.11.1"/>
    </reaction>
</comment>
<keyword evidence="3" id="KW-0808">Transferase</keyword>
<evidence type="ECO:0000256" key="2">
    <source>
        <dbReference type="ARBA" id="ARBA00022527"/>
    </source>
</evidence>
<name>A0ABP1FL77_9CHLO</name>
<organism evidence="11 12">
    <name type="scientific">Coccomyxa viridis</name>
    <dbReference type="NCBI Taxonomy" id="1274662"/>
    <lineage>
        <taxon>Eukaryota</taxon>
        <taxon>Viridiplantae</taxon>
        <taxon>Chlorophyta</taxon>
        <taxon>core chlorophytes</taxon>
        <taxon>Trebouxiophyceae</taxon>
        <taxon>Trebouxiophyceae incertae sedis</taxon>
        <taxon>Coccomyxaceae</taxon>
        <taxon>Coccomyxa</taxon>
    </lineage>
</organism>
<reference evidence="11 12" key="1">
    <citation type="submission" date="2024-06" db="EMBL/GenBank/DDBJ databases">
        <authorList>
            <person name="Kraege A."/>
            <person name="Thomma B."/>
        </authorList>
    </citation>
    <scope>NUCLEOTIDE SEQUENCE [LARGE SCALE GENOMIC DNA]</scope>
</reference>
<evidence type="ECO:0000313" key="11">
    <source>
        <dbReference type="EMBL" id="CAL5219666.1"/>
    </source>
</evidence>
<feature type="transmembrane region" description="Helical" evidence="9">
    <location>
        <begin position="33"/>
        <end position="51"/>
    </location>
</feature>
<dbReference type="EC" id="2.7.11.1" evidence="1"/>
<protein>
    <recommendedName>
        <fullName evidence="1">non-specific serine/threonine protein kinase</fullName>
        <ecNumber evidence="1">2.7.11.1</ecNumber>
    </recommendedName>
</protein>
<comment type="catalytic activity">
    <reaction evidence="7">
        <text>L-threonyl-[protein] + ATP = O-phospho-L-threonyl-[protein] + ADP + H(+)</text>
        <dbReference type="Rhea" id="RHEA:46608"/>
        <dbReference type="Rhea" id="RHEA-COMP:11060"/>
        <dbReference type="Rhea" id="RHEA-COMP:11605"/>
        <dbReference type="ChEBI" id="CHEBI:15378"/>
        <dbReference type="ChEBI" id="CHEBI:30013"/>
        <dbReference type="ChEBI" id="CHEBI:30616"/>
        <dbReference type="ChEBI" id="CHEBI:61977"/>
        <dbReference type="ChEBI" id="CHEBI:456216"/>
        <dbReference type="EC" id="2.7.11.1"/>
    </reaction>
</comment>
<evidence type="ECO:0000313" key="12">
    <source>
        <dbReference type="Proteomes" id="UP001497392"/>
    </source>
</evidence>
<keyword evidence="2" id="KW-0723">Serine/threonine-protein kinase</keyword>
<dbReference type="Proteomes" id="UP001497392">
    <property type="component" value="Unassembled WGS sequence"/>
</dbReference>
<keyword evidence="9" id="KW-0472">Membrane</keyword>
<keyword evidence="4" id="KW-0547">Nucleotide-binding</keyword>
<evidence type="ECO:0000256" key="4">
    <source>
        <dbReference type="ARBA" id="ARBA00022741"/>
    </source>
</evidence>
<keyword evidence="12" id="KW-1185">Reference proteome</keyword>
<evidence type="ECO:0000256" key="3">
    <source>
        <dbReference type="ARBA" id="ARBA00022679"/>
    </source>
</evidence>